<evidence type="ECO:0000313" key="2">
    <source>
        <dbReference type="Proteomes" id="UP000176037"/>
    </source>
</evidence>
<name>A0A1E8F955_9ALTE</name>
<sequence length="665" mass="74305">MRRYVLAALVLSALAGCQSTGKGKKEFDVSQQLAAAGNYAEAIAYLKQAIAKEPDNAQYSAQLSSLRLKASQTLLNQAQALLNGASVNINDIEKAESLVAEAKQFSPNLPAIAELQGSIDSSRSSLIDEVKERYAEALALIDRQDWVRANLTLQQVQKLYPNFEASVPLASRIKTEGTRDYLLQAKKAFVEYEFEEAKIAARKATMLDPNNAIAKKMAADADQKNNATFFKNLAAQSVDTQNWDQTEFACNKVLSFSPNDQDCIAWKATAMERQVDEKIIEATRLLQQGYIARAIKLAIEIDDTTGGALPPRAVALRNAVVSRAEDIALEYMDNRYWGVAWYMYELIGQLDPLMEGLFEKSRDVQDKIRDRVIRSIAVFDFKSPSNDLDAGGLIAGKLIANLFNNASKDIKIFERENLKSILEEMKLGQIGVVSEDTAKEMGRLYGIDVAIMGSVLLFKVDQTSSESAETVRYQVGQEIQDNIDYLNWKALNPNPKKDELQNAPQAKIMVPVYAEKEYTVTKAKKVGFIEISYRIVDVSTGQNTDVETLTSRLVKEDVGNDGVKDANIEYDPLEIATDTEMLQLMADQVVEDLSRKVLQPLRNREVEFFEAGEELLLKRKEGLEALERFVDAKFDERVKSNVNSPISAKIDGYIQQIIDTYQFKN</sequence>
<dbReference type="STRING" id="1856405.BFC17_06960"/>
<protein>
    <submittedName>
        <fullName evidence="1">Uncharacterized protein</fullName>
    </submittedName>
</protein>
<dbReference type="OrthoDB" id="6375722at2"/>
<dbReference type="Proteomes" id="UP000176037">
    <property type="component" value="Unassembled WGS sequence"/>
</dbReference>
<gene>
    <name evidence="1" type="ORF">BFC17_06960</name>
</gene>
<proteinExistence type="predicted"/>
<dbReference type="AlphaFoldDB" id="A0A1E8F955"/>
<dbReference type="GO" id="GO:0030288">
    <property type="term" value="C:outer membrane-bounded periplasmic space"/>
    <property type="evidence" value="ECO:0007669"/>
    <property type="project" value="InterPro"/>
</dbReference>
<dbReference type="InterPro" id="IPR011990">
    <property type="entry name" value="TPR-like_helical_dom_sf"/>
</dbReference>
<dbReference type="InterPro" id="IPR019734">
    <property type="entry name" value="TPR_rpt"/>
</dbReference>
<dbReference type="SMART" id="SM00028">
    <property type="entry name" value="TPR"/>
    <property type="match status" value="4"/>
</dbReference>
<dbReference type="SUPFAM" id="SSF48452">
    <property type="entry name" value="TPR-like"/>
    <property type="match status" value="1"/>
</dbReference>
<reference evidence="1 2" key="1">
    <citation type="submission" date="2016-09" db="EMBL/GenBank/DDBJ databases">
        <title>Alteromonas lipolytica, a new species isolated from sea water.</title>
        <authorList>
            <person name="Wu Y.-H."/>
            <person name="Cheng H."/>
            <person name="Xu X.-W."/>
        </authorList>
    </citation>
    <scope>NUCLEOTIDE SEQUENCE [LARGE SCALE GENOMIC DNA]</scope>
    <source>
        <strain evidence="1 2">JW12</strain>
    </source>
</reference>
<organism evidence="1 2">
    <name type="scientific">Alteromonas lipolytica</name>
    <dbReference type="NCBI Taxonomy" id="1856405"/>
    <lineage>
        <taxon>Bacteria</taxon>
        <taxon>Pseudomonadati</taxon>
        <taxon>Pseudomonadota</taxon>
        <taxon>Gammaproteobacteria</taxon>
        <taxon>Alteromonadales</taxon>
        <taxon>Alteromonadaceae</taxon>
        <taxon>Alteromonas/Salinimonas group</taxon>
        <taxon>Alteromonas</taxon>
    </lineage>
</organism>
<comment type="caution">
    <text evidence="1">The sequence shown here is derived from an EMBL/GenBank/DDBJ whole genome shotgun (WGS) entry which is preliminary data.</text>
</comment>
<keyword evidence="2" id="KW-1185">Reference proteome</keyword>
<accession>A0A1E8F955</accession>
<dbReference type="Pfam" id="PF03783">
    <property type="entry name" value="CsgG"/>
    <property type="match status" value="1"/>
</dbReference>
<dbReference type="RefSeq" id="WP_070178431.1">
    <property type="nucleotide sequence ID" value="NZ_BMJR01000007.1"/>
</dbReference>
<dbReference type="InterPro" id="IPR005534">
    <property type="entry name" value="Curli_assmbl/transp-comp_CsgG"/>
</dbReference>
<dbReference type="Gene3D" id="3.40.50.10610">
    <property type="entry name" value="ABC-type transport auxiliary lipoprotein component"/>
    <property type="match status" value="1"/>
</dbReference>
<dbReference type="PROSITE" id="PS51257">
    <property type="entry name" value="PROKAR_LIPOPROTEIN"/>
    <property type="match status" value="1"/>
</dbReference>
<evidence type="ECO:0000313" key="1">
    <source>
        <dbReference type="EMBL" id="OFI32447.1"/>
    </source>
</evidence>
<dbReference type="EMBL" id="MJIC01000017">
    <property type="protein sequence ID" value="OFI32447.1"/>
    <property type="molecule type" value="Genomic_DNA"/>
</dbReference>
<dbReference type="Gene3D" id="1.25.40.10">
    <property type="entry name" value="Tetratricopeptide repeat domain"/>
    <property type="match status" value="2"/>
</dbReference>